<evidence type="ECO:0000256" key="1">
    <source>
        <dbReference type="SAM" id="MobiDB-lite"/>
    </source>
</evidence>
<feature type="compositionally biased region" description="Basic and acidic residues" evidence="1">
    <location>
        <begin position="103"/>
        <end position="125"/>
    </location>
</feature>
<keyword evidence="3" id="KW-1185">Reference proteome</keyword>
<proteinExistence type="predicted"/>
<comment type="caution">
    <text evidence="2">The sequence shown here is derived from an EMBL/GenBank/DDBJ whole genome shotgun (WGS) entry which is preliminary data.</text>
</comment>
<protein>
    <recommendedName>
        <fullName evidence="4">BTB domain-containing protein</fullName>
    </recommendedName>
</protein>
<dbReference type="Proteomes" id="UP000076154">
    <property type="component" value="Unassembled WGS sequence"/>
</dbReference>
<evidence type="ECO:0000313" key="3">
    <source>
        <dbReference type="Proteomes" id="UP000076154"/>
    </source>
</evidence>
<feature type="region of interest" description="Disordered" evidence="1">
    <location>
        <begin position="99"/>
        <end position="125"/>
    </location>
</feature>
<evidence type="ECO:0000313" key="2">
    <source>
        <dbReference type="EMBL" id="RDB25678.1"/>
    </source>
</evidence>
<dbReference type="AlphaFoldDB" id="A0A369JV70"/>
<organism evidence="2 3">
    <name type="scientific">Hypsizygus marmoreus</name>
    <name type="common">White beech mushroom</name>
    <name type="synonym">Agaricus marmoreus</name>
    <dbReference type="NCBI Taxonomy" id="39966"/>
    <lineage>
        <taxon>Eukaryota</taxon>
        <taxon>Fungi</taxon>
        <taxon>Dikarya</taxon>
        <taxon>Basidiomycota</taxon>
        <taxon>Agaricomycotina</taxon>
        <taxon>Agaricomycetes</taxon>
        <taxon>Agaricomycetidae</taxon>
        <taxon>Agaricales</taxon>
        <taxon>Tricholomatineae</taxon>
        <taxon>Lyophyllaceae</taxon>
        <taxon>Hypsizygus</taxon>
    </lineage>
</organism>
<sequence length="125" mass="14105">MARLGASHRTAIRGFVGTTKPVKNEASQLVLSHNHNHHQDTSFTHLSQQINFEMAESRQAPMPDTQTSDRFSAPDADLVFRSSDGVIFRIHSRFLENTTESFPKPKDFPANREEIIDLPEKSSTL</sequence>
<name>A0A369JV70_HYPMA</name>
<dbReference type="OrthoDB" id="3184970at2759"/>
<gene>
    <name evidence="2" type="ORF">Hypma_006168</name>
</gene>
<evidence type="ECO:0008006" key="4">
    <source>
        <dbReference type="Google" id="ProtNLM"/>
    </source>
</evidence>
<dbReference type="InParanoid" id="A0A369JV70"/>
<dbReference type="EMBL" id="LUEZ02000040">
    <property type="protein sequence ID" value="RDB25678.1"/>
    <property type="molecule type" value="Genomic_DNA"/>
</dbReference>
<accession>A0A369JV70</accession>
<reference evidence="2" key="1">
    <citation type="submission" date="2018-04" db="EMBL/GenBank/DDBJ databases">
        <title>Whole genome sequencing of Hypsizygus marmoreus.</title>
        <authorList>
            <person name="Choi I.-G."/>
            <person name="Min B."/>
            <person name="Kim J.-G."/>
            <person name="Kim S."/>
            <person name="Oh Y.-L."/>
            <person name="Kong W.-S."/>
            <person name="Park H."/>
            <person name="Jeong J."/>
            <person name="Song E.-S."/>
        </authorList>
    </citation>
    <scope>NUCLEOTIDE SEQUENCE [LARGE SCALE GENOMIC DNA]</scope>
    <source>
        <strain evidence="2">51987-8</strain>
    </source>
</reference>